<dbReference type="AlphaFoldDB" id="A0A0J8B1L1"/>
<dbReference type="EMBL" id="JACU01000001">
    <property type="protein sequence ID" value="KMS60270.1"/>
    <property type="molecule type" value="Genomic_DNA"/>
</dbReference>
<comment type="caution">
    <text evidence="1">The sequence shown here is derived from an EMBL/GenBank/DDBJ whole genome shotgun (WGS) entry which is preliminary data.</text>
</comment>
<reference evidence="1 2" key="1">
    <citation type="journal article" date="2015" name="G3 (Bethesda)">
        <title>Insights into Ongoing Evolution of the Hexachlorocyclohexane Catabolic Pathway from Comparative Genomics of Ten Sphingomonadaceae Strains.</title>
        <authorList>
            <person name="Pearce S.L."/>
            <person name="Oakeshott J.G."/>
            <person name="Pandey G."/>
        </authorList>
    </citation>
    <scope>NUCLEOTIDE SEQUENCE [LARGE SCALE GENOMIC DNA]</scope>
    <source>
        <strain evidence="1 2">LL02</strain>
    </source>
</reference>
<organism evidence="1 2">
    <name type="scientific">Novosphingobium barchaimii LL02</name>
    <dbReference type="NCBI Taxonomy" id="1114963"/>
    <lineage>
        <taxon>Bacteria</taxon>
        <taxon>Pseudomonadati</taxon>
        <taxon>Pseudomonadota</taxon>
        <taxon>Alphaproteobacteria</taxon>
        <taxon>Sphingomonadales</taxon>
        <taxon>Sphingomonadaceae</taxon>
        <taxon>Novosphingobium</taxon>
    </lineage>
</organism>
<dbReference type="Proteomes" id="UP000052268">
    <property type="component" value="Unassembled WGS sequence"/>
</dbReference>
<accession>A0A0J8B1L1</accession>
<protein>
    <submittedName>
        <fullName evidence="1">Uncharacterized protein</fullName>
    </submittedName>
</protein>
<dbReference type="PATRIC" id="fig|1114963.3.peg.174"/>
<keyword evidence="2" id="KW-1185">Reference proteome</keyword>
<gene>
    <name evidence="1" type="ORF">V474_00885</name>
</gene>
<name>A0A0J8B1L1_9SPHN</name>
<dbReference type="OrthoDB" id="7506465at2"/>
<evidence type="ECO:0000313" key="2">
    <source>
        <dbReference type="Proteomes" id="UP000052268"/>
    </source>
</evidence>
<dbReference type="RefSeq" id="WP_059149696.1">
    <property type="nucleotide sequence ID" value="NZ_KQ130452.1"/>
</dbReference>
<sequence length="86" mass="9737">MARKKRYLTATMPDGYVKTIGPTGDPLTHYWRVVAQLQNGKTEVFWGHARSLAEAKKKRAALDDAARMRGWTSFVFEVVDLVETPV</sequence>
<proteinExistence type="predicted"/>
<evidence type="ECO:0000313" key="1">
    <source>
        <dbReference type="EMBL" id="KMS60270.1"/>
    </source>
</evidence>